<evidence type="ECO:0000256" key="7">
    <source>
        <dbReference type="HAMAP-Rule" id="MF_01331"/>
    </source>
</evidence>
<dbReference type="NCBIfam" id="TIGR01038">
    <property type="entry name" value="uL22_arch_euk"/>
    <property type="match status" value="1"/>
</dbReference>
<dbReference type="GO" id="GO:0003735">
    <property type="term" value="F:structural constituent of ribosome"/>
    <property type="evidence" value="ECO:0007669"/>
    <property type="project" value="UniProtKB-UniRule"/>
</dbReference>
<comment type="function">
    <text evidence="7 9">This protein binds specifically to 23S rRNA. It makes multiple contacts with different domains of the 23S rRNA in the assembled 50S subunit and ribosome.</text>
</comment>
<dbReference type="Pfam" id="PF00237">
    <property type="entry name" value="Ribosomal_L22"/>
    <property type="match status" value="1"/>
</dbReference>
<comment type="subunit">
    <text evidence="2 7 9">Part of the 50S ribosomal subunit.</text>
</comment>
<dbReference type="GO" id="GO:0019843">
    <property type="term" value="F:rRNA binding"/>
    <property type="evidence" value="ECO:0007669"/>
    <property type="project" value="UniProtKB-UniRule"/>
</dbReference>
<accession>G7WMS2</accession>
<reference evidence="10 11" key="1">
    <citation type="journal article" date="2012" name="PLoS ONE">
        <title>The genome characteristics and predicted function of methyl-group oxidation pathway in the obligate aceticlastic methanogens, Methanosaeta spp.</title>
        <authorList>
            <person name="Zhu J."/>
            <person name="Zheng H."/>
            <person name="Ai G."/>
            <person name="Zhang G."/>
            <person name="Liu D."/>
            <person name="Liu X."/>
            <person name="Dong X."/>
        </authorList>
    </citation>
    <scope>NUCLEOTIDE SEQUENCE [LARGE SCALE GENOMIC DNA]</scope>
    <source>
        <strain evidence="10 11">6Ac</strain>
    </source>
</reference>
<dbReference type="RefSeq" id="WP_014586041.1">
    <property type="nucleotide sequence ID" value="NC_017527.1"/>
</dbReference>
<evidence type="ECO:0000256" key="4">
    <source>
        <dbReference type="ARBA" id="ARBA00022884"/>
    </source>
</evidence>
<gene>
    <name evidence="7" type="primary">rpl22</name>
    <name evidence="10" type="ordered locus">Mhar_0471</name>
</gene>
<dbReference type="STRING" id="1110509.Mhar_0471"/>
<dbReference type="KEGG" id="mhi:Mhar_0471"/>
<keyword evidence="6 7" id="KW-0687">Ribonucleoprotein</keyword>
<dbReference type="CDD" id="cd00336">
    <property type="entry name" value="Ribosomal_L22"/>
    <property type="match status" value="1"/>
</dbReference>
<dbReference type="PANTHER" id="PTHR11593">
    <property type="entry name" value="60S RIBOSOMAL PROTEIN L17"/>
    <property type="match status" value="1"/>
</dbReference>
<dbReference type="SUPFAM" id="SSF54843">
    <property type="entry name" value="Ribosomal protein L22"/>
    <property type="match status" value="1"/>
</dbReference>
<dbReference type="GO" id="GO:0002181">
    <property type="term" value="P:cytoplasmic translation"/>
    <property type="evidence" value="ECO:0007669"/>
    <property type="project" value="TreeGrafter"/>
</dbReference>
<dbReference type="GO" id="GO:0022625">
    <property type="term" value="C:cytosolic large ribosomal subunit"/>
    <property type="evidence" value="ECO:0007669"/>
    <property type="project" value="UniProtKB-UniRule"/>
</dbReference>
<dbReference type="InterPro" id="IPR005721">
    <property type="entry name" value="Ribosomal_uL22_euk/arc"/>
</dbReference>
<dbReference type="HAMAP" id="MF_01331_A">
    <property type="entry name" value="Ribosomal_uL22_A"/>
    <property type="match status" value="1"/>
</dbReference>
<dbReference type="InterPro" id="IPR057265">
    <property type="entry name" value="Ribosomal_uL22_arc-type"/>
</dbReference>
<proteinExistence type="inferred from homology"/>
<keyword evidence="3 7" id="KW-0699">rRNA-binding</keyword>
<evidence type="ECO:0000256" key="9">
    <source>
        <dbReference type="RuleBase" id="RU004007"/>
    </source>
</evidence>
<keyword evidence="4 7" id="KW-0694">RNA-binding</keyword>
<keyword evidence="5 7" id="KW-0689">Ribosomal protein</keyword>
<dbReference type="Gene3D" id="3.90.470.10">
    <property type="entry name" value="Ribosomal protein L22/L17"/>
    <property type="match status" value="1"/>
</dbReference>
<evidence type="ECO:0000256" key="1">
    <source>
        <dbReference type="ARBA" id="ARBA00009451"/>
    </source>
</evidence>
<protein>
    <recommendedName>
        <fullName evidence="7">Large ribosomal subunit protein uL22</fullName>
    </recommendedName>
</protein>
<evidence type="ECO:0000256" key="8">
    <source>
        <dbReference type="RuleBase" id="RU004005"/>
    </source>
</evidence>
<sequence length="154" mass="17116">MGRLKYSIIPEKKEKSSRAMGTEHHISPKHALEICNAIRGMRAEAAKTYLEEVIAKKRPVPFKHHNKKVPHRHGLVGWDAGRYPQKAAKAVLGVLVNATSNAEYKGLDPAGMKITHVSTKQGRTLRGWMPRAMGRATPKDTETVSIEMILTEVS</sequence>
<comment type="similarity">
    <text evidence="1 7 8">Belongs to the universal ribosomal protein uL22 family.</text>
</comment>
<dbReference type="OrthoDB" id="314984at2157"/>
<dbReference type="EMBL" id="CP003117">
    <property type="protein sequence ID" value="AET63856.1"/>
    <property type="molecule type" value="Genomic_DNA"/>
</dbReference>
<evidence type="ECO:0000313" key="11">
    <source>
        <dbReference type="Proteomes" id="UP000005877"/>
    </source>
</evidence>
<dbReference type="FunFam" id="3.90.470.10:FF:000015">
    <property type="entry name" value="50S ribosomal protein L22"/>
    <property type="match status" value="1"/>
</dbReference>
<dbReference type="Proteomes" id="UP000005877">
    <property type="component" value="Chromosome"/>
</dbReference>
<evidence type="ECO:0000256" key="6">
    <source>
        <dbReference type="ARBA" id="ARBA00023274"/>
    </source>
</evidence>
<dbReference type="HOGENOM" id="CLU_083987_0_2_2"/>
<dbReference type="PANTHER" id="PTHR11593:SF10">
    <property type="entry name" value="60S RIBOSOMAL PROTEIN L17"/>
    <property type="match status" value="1"/>
</dbReference>
<name>G7WMS2_METH6</name>
<organism evidence="10 11">
    <name type="scientific">Methanothrix harundinacea (strain 6Ac)</name>
    <name type="common">Methanosaeta harundinacea</name>
    <dbReference type="NCBI Taxonomy" id="1110509"/>
    <lineage>
        <taxon>Archaea</taxon>
        <taxon>Methanobacteriati</taxon>
        <taxon>Methanobacteriota</taxon>
        <taxon>Stenosarchaea group</taxon>
        <taxon>Methanomicrobia</taxon>
        <taxon>Methanotrichales</taxon>
        <taxon>Methanotrichaceae</taxon>
        <taxon>Methanothrix</taxon>
    </lineage>
</organism>
<evidence type="ECO:0000256" key="2">
    <source>
        <dbReference type="ARBA" id="ARBA00011838"/>
    </source>
</evidence>
<evidence type="ECO:0000313" key="10">
    <source>
        <dbReference type="EMBL" id="AET63856.1"/>
    </source>
</evidence>
<dbReference type="AlphaFoldDB" id="G7WMS2"/>
<dbReference type="NCBIfam" id="NF003260">
    <property type="entry name" value="PRK04223.1"/>
    <property type="match status" value="1"/>
</dbReference>
<evidence type="ECO:0000256" key="5">
    <source>
        <dbReference type="ARBA" id="ARBA00022980"/>
    </source>
</evidence>
<evidence type="ECO:0000256" key="3">
    <source>
        <dbReference type="ARBA" id="ARBA00022730"/>
    </source>
</evidence>
<keyword evidence="11" id="KW-1185">Reference proteome</keyword>
<comment type="function">
    <text evidence="7">The globular domain of the protein is located near the polypeptide exit tunnel on the outside of the subunit, while an extended beta-hairpin is found that lines the wall of the exit tunnel in the center of the 70S ribosome.</text>
</comment>
<dbReference type="GeneID" id="12509640"/>
<dbReference type="InterPro" id="IPR036394">
    <property type="entry name" value="Ribosomal_uL22_sf"/>
</dbReference>
<dbReference type="PATRIC" id="fig|1110509.7.peg.523"/>
<dbReference type="InterPro" id="IPR001063">
    <property type="entry name" value="Ribosomal_uL22"/>
</dbReference>